<protein>
    <submittedName>
        <fullName evidence="1">DNA (Cytosine-5-)-methyltransferase</fullName>
    </submittedName>
</protein>
<dbReference type="AlphaFoldDB" id="A0A6G2DFW9"/>
<organism evidence="1 2">
    <name type="scientific">Streptococcus pneumoniae</name>
    <dbReference type="NCBI Taxonomy" id="1313"/>
    <lineage>
        <taxon>Bacteria</taxon>
        <taxon>Bacillati</taxon>
        <taxon>Bacillota</taxon>
        <taxon>Bacilli</taxon>
        <taxon>Lactobacillales</taxon>
        <taxon>Streptococcaceae</taxon>
        <taxon>Streptococcus</taxon>
    </lineage>
</organism>
<accession>A0A6G2DFW9</accession>
<comment type="caution">
    <text evidence="1">The sequence shown here is derived from an EMBL/GenBank/DDBJ whole genome shotgun (WGS) entry which is preliminary data.</text>
</comment>
<reference evidence="1 2" key="1">
    <citation type="submission" date="2019-11" db="EMBL/GenBank/DDBJ databases">
        <title>Growth characteristics of pneumococcus vary with the chemical composition of the capsule and with environmental conditions.</title>
        <authorList>
            <person name="Tothpal A."/>
            <person name="Desobry K."/>
            <person name="Joshi S."/>
            <person name="Wyllie A.L."/>
            <person name="Weinberger D.M."/>
        </authorList>
    </citation>
    <scope>NUCLEOTIDE SEQUENCE [LARGE SCALE GENOMIC DNA]</scope>
    <source>
        <strain evidence="2">pnumococcus19F</strain>
    </source>
</reference>
<feature type="non-terminal residue" evidence="1">
    <location>
        <position position="104"/>
    </location>
</feature>
<feature type="non-terminal residue" evidence="1">
    <location>
        <position position="1"/>
    </location>
</feature>
<dbReference type="GO" id="GO:0008168">
    <property type="term" value="F:methyltransferase activity"/>
    <property type="evidence" value="ECO:0007669"/>
    <property type="project" value="UniProtKB-KW"/>
</dbReference>
<sequence>PETLKILGNLNPSKSGMSGKVYYSEGLAPTLVRGKGEGFKIAIPCMTPDRLDKRQNGRRFKDNQEPMFTLNTQDRHGIVVVGDLPTSFKETGRVYGSEGLSPTL</sequence>
<dbReference type="GO" id="GO:0032259">
    <property type="term" value="P:methylation"/>
    <property type="evidence" value="ECO:0007669"/>
    <property type="project" value="UniProtKB-KW"/>
</dbReference>
<proteinExistence type="predicted"/>
<dbReference type="EMBL" id="WNHQ01001884">
    <property type="protein sequence ID" value="MTV75202.1"/>
    <property type="molecule type" value="Genomic_DNA"/>
</dbReference>
<keyword evidence="1" id="KW-0808">Transferase</keyword>
<name>A0A6G2DFW9_STREE</name>
<evidence type="ECO:0000313" key="2">
    <source>
        <dbReference type="Proteomes" id="UP000483094"/>
    </source>
</evidence>
<dbReference type="Proteomes" id="UP000483094">
    <property type="component" value="Unassembled WGS sequence"/>
</dbReference>
<keyword evidence="1" id="KW-0489">Methyltransferase</keyword>
<gene>
    <name evidence="1" type="ORF">GM540_14770</name>
</gene>
<evidence type="ECO:0000313" key="1">
    <source>
        <dbReference type="EMBL" id="MTV75202.1"/>
    </source>
</evidence>